<organism evidence="2 3">
    <name type="scientific">Citroniella saccharovorans</name>
    <dbReference type="NCBI Taxonomy" id="2053367"/>
    <lineage>
        <taxon>Bacteria</taxon>
        <taxon>Bacillati</taxon>
        <taxon>Bacillota</taxon>
        <taxon>Tissierellia</taxon>
        <taxon>Tissierellales</taxon>
        <taxon>Peptoniphilaceae</taxon>
        <taxon>Citroniella</taxon>
    </lineage>
</organism>
<comment type="caution">
    <text evidence="2">The sequence shown here is derived from an EMBL/GenBank/DDBJ whole genome shotgun (WGS) entry which is preliminary data.</text>
</comment>
<dbReference type="InterPro" id="IPR051908">
    <property type="entry name" value="Ribosomal_N-acetyltransferase"/>
</dbReference>
<dbReference type="Gene3D" id="3.40.630.30">
    <property type="match status" value="1"/>
</dbReference>
<evidence type="ECO:0000259" key="1">
    <source>
        <dbReference type="PROSITE" id="PS51186"/>
    </source>
</evidence>
<dbReference type="GO" id="GO:0008999">
    <property type="term" value="F:protein-N-terminal-alanine acetyltransferase activity"/>
    <property type="evidence" value="ECO:0007669"/>
    <property type="project" value="TreeGrafter"/>
</dbReference>
<dbReference type="Pfam" id="PF13302">
    <property type="entry name" value="Acetyltransf_3"/>
    <property type="match status" value="1"/>
</dbReference>
<dbReference type="PANTHER" id="PTHR43441">
    <property type="entry name" value="RIBOSOMAL-PROTEIN-SERINE ACETYLTRANSFERASE"/>
    <property type="match status" value="1"/>
</dbReference>
<dbReference type="PROSITE" id="PS51186">
    <property type="entry name" value="GNAT"/>
    <property type="match status" value="1"/>
</dbReference>
<dbReference type="EMBL" id="JAYKOT010000003">
    <property type="protein sequence ID" value="MEB3429201.1"/>
    <property type="molecule type" value="Genomic_DNA"/>
</dbReference>
<evidence type="ECO:0000313" key="3">
    <source>
        <dbReference type="Proteomes" id="UP001357733"/>
    </source>
</evidence>
<dbReference type="EC" id="2.-.-.-" evidence="2"/>
<dbReference type="InterPro" id="IPR016181">
    <property type="entry name" value="Acyl_CoA_acyltransferase"/>
</dbReference>
<proteinExistence type="predicted"/>
<feature type="domain" description="N-acetyltransferase" evidence="1">
    <location>
        <begin position="5"/>
        <end position="160"/>
    </location>
</feature>
<dbReference type="GO" id="GO:1990189">
    <property type="term" value="F:protein N-terminal-serine acetyltransferase activity"/>
    <property type="evidence" value="ECO:0007669"/>
    <property type="project" value="TreeGrafter"/>
</dbReference>
<protein>
    <submittedName>
        <fullName evidence="2">GNAT family protein</fullName>
        <ecNumber evidence="2">2.-.-.-</ecNumber>
    </submittedName>
</protein>
<dbReference type="GO" id="GO:0005737">
    <property type="term" value="C:cytoplasm"/>
    <property type="evidence" value="ECO:0007669"/>
    <property type="project" value="TreeGrafter"/>
</dbReference>
<dbReference type="Proteomes" id="UP001357733">
    <property type="component" value="Unassembled WGS sequence"/>
</dbReference>
<dbReference type="SUPFAM" id="SSF55729">
    <property type="entry name" value="Acyl-CoA N-acyltransferases (Nat)"/>
    <property type="match status" value="1"/>
</dbReference>
<keyword evidence="3" id="KW-1185">Reference proteome</keyword>
<gene>
    <name evidence="2" type="ORF">VLK81_04045</name>
</gene>
<accession>A0AAW9MQ50</accession>
<dbReference type="InterPro" id="IPR000182">
    <property type="entry name" value="GNAT_dom"/>
</dbReference>
<keyword evidence="2" id="KW-0808">Transferase</keyword>
<sequence>MDKRVEIRQITEKDADNLYNLIEKNKAFLSTWMDFFEKVDKNSVVYSIEKWKKSMILGESFEFGIFLNNDIIGMVSLIIEKDGNLADLGYWLGEEYTKNGYATEAVSYVLEFAFTFLSLNKVQIKVHEDNFKSQNIPKRLGFRYDAILREHQRLHGRYVNLFLFSMLKREWNELWKKTN</sequence>
<dbReference type="PANTHER" id="PTHR43441:SF11">
    <property type="entry name" value="RIBOSOMAL-PROTEIN-SERINE ACETYLTRANSFERASE"/>
    <property type="match status" value="1"/>
</dbReference>
<dbReference type="AlphaFoldDB" id="A0AAW9MQ50"/>
<name>A0AAW9MQ50_9FIRM</name>
<evidence type="ECO:0000313" key="2">
    <source>
        <dbReference type="EMBL" id="MEB3429201.1"/>
    </source>
</evidence>
<reference evidence="2 3" key="1">
    <citation type="submission" date="2024-01" db="EMBL/GenBank/DDBJ databases">
        <title>Complete genome sequence of Citroniella saccharovorans strain M6.X9, isolated from human fecal sample.</title>
        <authorList>
            <person name="Cheng G."/>
            <person name="Westerholm M."/>
            <person name="Schnurer A."/>
        </authorList>
    </citation>
    <scope>NUCLEOTIDE SEQUENCE [LARGE SCALE GENOMIC DNA]</scope>
    <source>
        <strain evidence="2 3">DSM 29873</strain>
    </source>
</reference>
<dbReference type="RefSeq" id="WP_324619402.1">
    <property type="nucleotide sequence ID" value="NZ_JAYKOT010000003.1"/>
</dbReference>